<evidence type="ECO:0000256" key="9">
    <source>
        <dbReference type="ARBA" id="ARBA00044770"/>
    </source>
</evidence>
<reference evidence="11 12" key="1">
    <citation type="submission" date="2019-12" db="EMBL/GenBank/DDBJ databases">
        <title>Full genome sequence of a Bacillus safensis strain isolated from commercially available natto in Indonesia.</title>
        <authorList>
            <person name="Yoshida M."/>
            <person name="Uomi M."/>
            <person name="Waturangi D."/>
            <person name="Ekaputri J.J."/>
            <person name="Setiamarga D.H.E."/>
        </authorList>
    </citation>
    <scope>NUCLEOTIDE SEQUENCE [LARGE SCALE GENOMIC DNA]</scope>
    <source>
        <strain evidence="11 12">IDN1</strain>
    </source>
</reference>
<dbReference type="GO" id="GO:0009252">
    <property type="term" value="P:peptidoglycan biosynthetic process"/>
    <property type="evidence" value="ECO:0007669"/>
    <property type="project" value="UniProtKB-KW"/>
</dbReference>
<keyword evidence="8" id="KW-0961">Cell wall biogenesis/degradation</keyword>
<keyword evidence="4" id="KW-0808">Transferase</keyword>
<evidence type="ECO:0000256" key="5">
    <source>
        <dbReference type="ARBA" id="ARBA00022960"/>
    </source>
</evidence>
<protein>
    <recommendedName>
        <fullName evidence="9">peptidoglycan glycosyltransferase</fullName>
        <ecNumber evidence="9">2.4.99.28</ecNumber>
    </recommendedName>
</protein>
<evidence type="ECO:0000256" key="7">
    <source>
        <dbReference type="ARBA" id="ARBA00023136"/>
    </source>
</evidence>
<evidence type="ECO:0000313" key="12">
    <source>
        <dbReference type="Proteomes" id="UP000464658"/>
    </source>
</evidence>
<dbReference type="GO" id="GO:0071555">
    <property type="term" value="P:cell wall organization"/>
    <property type="evidence" value="ECO:0007669"/>
    <property type="project" value="UniProtKB-KW"/>
</dbReference>
<dbReference type="Gene3D" id="3.40.710.10">
    <property type="entry name" value="DD-peptidase/beta-lactamase superfamily"/>
    <property type="match status" value="1"/>
</dbReference>
<proteinExistence type="predicted"/>
<comment type="catalytic activity">
    <reaction evidence="10">
        <text>[GlcNAc-(1-&gt;4)-Mur2Ac(oyl-L-Ala-gamma-D-Glu-L-Lys-D-Ala-D-Ala)](n)-di-trans,octa-cis-undecaprenyl diphosphate + beta-D-GlcNAc-(1-&gt;4)-Mur2Ac(oyl-L-Ala-gamma-D-Glu-L-Lys-D-Ala-D-Ala)-di-trans,octa-cis-undecaprenyl diphosphate = [GlcNAc-(1-&gt;4)-Mur2Ac(oyl-L-Ala-gamma-D-Glu-L-Lys-D-Ala-D-Ala)](n+1)-di-trans,octa-cis-undecaprenyl diphosphate + di-trans,octa-cis-undecaprenyl diphosphate + H(+)</text>
        <dbReference type="Rhea" id="RHEA:23708"/>
        <dbReference type="Rhea" id="RHEA-COMP:9602"/>
        <dbReference type="Rhea" id="RHEA-COMP:9603"/>
        <dbReference type="ChEBI" id="CHEBI:15378"/>
        <dbReference type="ChEBI" id="CHEBI:58405"/>
        <dbReference type="ChEBI" id="CHEBI:60033"/>
        <dbReference type="ChEBI" id="CHEBI:78435"/>
        <dbReference type="EC" id="2.4.99.28"/>
    </reaction>
</comment>
<dbReference type="InterPro" id="IPR012338">
    <property type="entry name" value="Beta-lactam/transpept-like"/>
</dbReference>
<keyword evidence="6" id="KW-0573">Peptidoglycan synthesis</keyword>
<gene>
    <name evidence="11" type="ORF">BsIDN1_65730</name>
</gene>
<dbReference type="EC" id="2.4.99.28" evidence="9"/>
<dbReference type="Proteomes" id="UP000464658">
    <property type="component" value="Chromosome"/>
</dbReference>
<comment type="subcellular location">
    <subcellularLocation>
        <location evidence="1">Membrane</location>
    </subcellularLocation>
</comment>
<name>A0A5S9MJK2_BACIA</name>
<dbReference type="InterPro" id="IPR050396">
    <property type="entry name" value="Glycosyltr_51/Transpeptidase"/>
</dbReference>
<dbReference type="GO" id="GO:0008360">
    <property type="term" value="P:regulation of cell shape"/>
    <property type="evidence" value="ECO:0007669"/>
    <property type="project" value="UniProtKB-KW"/>
</dbReference>
<keyword evidence="3" id="KW-0328">Glycosyltransferase</keyword>
<dbReference type="AlphaFoldDB" id="A0A5S9MJK2"/>
<keyword evidence="5" id="KW-0133">Cell shape</keyword>
<dbReference type="SUPFAM" id="SSF56601">
    <property type="entry name" value="beta-lactamase/transpeptidase-like"/>
    <property type="match status" value="1"/>
</dbReference>
<evidence type="ECO:0000256" key="8">
    <source>
        <dbReference type="ARBA" id="ARBA00023316"/>
    </source>
</evidence>
<evidence type="ECO:0000256" key="10">
    <source>
        <dbReference type="ARBA" id="ARBA00049902"/>
    </source>
</evidence>
<dbReference type="GO" id="GO:0030288">
    <property type="term" value="C:outer membrane-bounded periplasmic space"/>
    <property type="evidence" value="ECO:0007669"/>
    <property type="project" value="TreeGrafter"/>
</dbReference>
<keyword evidence="7" id="KW-0472">Membrane</keyword>
<dbReference type="GO" id="GO:0016020">
    <property type="term" value="C:membrane"/>
    <property type="evidence" value="ECO:0007669"/>
    <property type="project" value="UniProtKB-SubCell"/>
</dbReference>
<evidence type="ECO:0000256" key="1">
    <source>
        <dbReference type="ARBA" id="ARBA00004370"/>
    </source>
</evidence>
<dbReference type="PANTHER" id="PTHR32282">
    <property type="entry name" value="BINDING PROTEIN TRANSPEPTIDASE, PUTATIVE-RELATED"/>
    <property type="match status" value="1"/>
</dbReference>
<evidence type="ECO:0000256" key="3">
    <source>
        <dbReference type="ARBA" id="ARBA00022676"/>
    </source>
</evidence>
<evidence type="ECO:0000256" key="2">
    <source>
        <dbReference type="ARBA" id="ARBA00022475"/>
    </source>
</evidence>
<organism evidence="11 12">
    <name type="scientific">Bacillus safensis</name>
    <dbReference type="NCBI Taxonomy" id="561879"/>
    <lineage>
        <taxon>Bacteria</taxon>
        <taxon>Bacillati</taxon>
        <taxon>Bacillota</taxon>
        <taxon>Bacilli</taxon>
        <taxon>Bacillales</taxon>
        <taxon>Bacillaceae</taxon>
        <taxon>Bacillus</taxon>
    </lineage>
</organism>
<dbReference type="PANTHER" id="PTHR32282:SF11">
    <property type="entry name" value="PENICILLIN-BINDING PROTEIN 1B"/>
    <property type="match status" value="1"/>
</dbReference>
<evidence type="ECO:0000256" key="6">
    <source>
        <dbReference type="ARBA" id="ARBA00022984"/>
    </source>
</evidence>
<dbReference type="EMBL" id="AP021906">
    <property type="protein sequence ID" value="BBP92955.1"/>
    <property type="molecule type" value="Genomic_DNA"/>
</dbReference>
<evidence type="ECO:0000313" key="11">
    <source>
        <dbReference type="EMBL" id="BBP92955.1"/>
    </source>
</evidence>
<dbReference type="GO" id="GO:0008955">
    <property type="term" value="F:peptidoglycan glycosyltransferase activity"/>
    <property type="evidence" value="ECO:0007669"/>
    <property type="project" value="UniProtKB-EC"/>
</dbReference>
<evidence type="ECO:0000256" key="4">
    <source>
        <dbReference type="ARBA" id="ARBA00022679"/>
    </source>
</evidence>
<keyword evidence="2" id="KW-1003">Cell membrane</keyword>
<accession>A0A5S9MJK2</accession>
<sequence length="147" mass="16358">MLFEEKQKREQILDEKAAFVTTDMMSGMFNDQLNGYTSVTGRTIIKDLTRTYGGKSGTTGADSWMIGFSPQLVTGVWTGYDKGRTIDSVEETAYAKKKYGLPLWNQLSQSSPPPPSCRLTVSKGYISIQKPATSQVQDVNQRYSPIL</sequence>